<feature type="domain" description="Thioredoxin" evidence="1">
    <location>
        <begin position="25"/>
        <end position="168"/>
    </location>
</feature>
<sequence>MNCLFLFTATMKKYLLLIFSVFFVTLTSAQIRNMEVQDLEQNWISLEKLNGEKLTVLDFWATWCKPCVSSIPKINALYHQFSNEGVAFVGVNTDGPRNQAKVKPFANSLNIEYPVVLDPDLELVNEFNITVFPSLIVLDSKGDEVFIHEGYNPGDELAIKNNLEKLLANEK</sequence>
<dbReference type="SUPFAM" id="SSF52833">
    <property type="entry name" value="Thioredoxin-like"/>
    <property type="match status" value="1"/>
</dbReference>
<evidence type="ECO:0000313" key="3">
    <source>
        <dbReference type="Proteomes" id="UP000428260"/>
    </source>
</evidence>
<dbReference type="InterPro" id="IPR036249">
    <property type="entry name" value="Thioredoxin-like_sf"/>
</dbReference>
<name>A0A6I6K1D4_9BACT</name>
<accession>A0A6I6K1D4</accession>
<gene>
    <name evidence="2" type="ORF">GM418_16665</name>
</gene>
<evidence type="ECO:0000259" key="1">
    <source>
        <dbReference type="PROSITE" id="PS51352"/>
    </source>
</evidence>
<protein>
    <submittedName>
        <fullName evidence="2">Redoxin domain-containing protein</fullName>
    </submittedName>
</protein>
<dbReference type="Pfam" id="PF00578">
    <property type="entry name" value="AhpC-TSA"/>
    <property type="match status" value="1"/>
</dbReference>
<dbReference type="InterPro" id="IPR050553">
    <property type="entry name" value="Thioredoxin_ResA/DsbE_sf"/>
</dbReference>
<proteinExistence type="predicted"/>
<dbReference type="CDD" id="cd02966">
    <property type="entry name" value="TlpA_like_family"/>
    <property type="match status" value="1"/>
</dbReference>
<dbReference type="PANTHER" id="PTHR42852">
    <property type="entry name" value="THIOL:DISULFIDE INTERCHANGE PROTEIN DSBE"/>
    <property type="match status" value="1"/>
</dbReference>
<organism evidence="2 3">
    <name type="scientific">Maribellus comscasis</name>
    <dbReference type="NCBI Taxonomy" id="2681766"/>
    <lineage>
        <taxon>Bacteria</taxon>
        <taxon>Pseudomonadati</taxon>
        <taxon>Bacteroidota</taxon>
        <taxon>Bacteroidia</taxon>
        <taxon>Marinilabiliales</taxon>
        <taxon>Prolixibacteraceae</taxon>
        <taxon>Maribellus</taxon>
    </lineage>
</organism>
<dbReference type="EMBL" id="CP046401">
    <property type="protein sequence ID" value="QGY45243.1"/>
    <property type="molecule type" value="Genomic_DNA"/>
</dbReference>
<dbReference type="PROSITE" id="PS51352">
    <property type="entry name" value="THIOREDOXIN_2"/>
    <property type="match status" value="1"/>
</dbReference>
<dbReference type="KEGG" id="mcos:GM418_16665"/>
<dbReference type="PANTHER" id="PTHR42852:SF13">
    <property type="entry name" value="PROTEIN DIPZ"/>
    <property type="match status" value="1"/>
</dbReference>
<dbReference type="Proteomes" id="UP000428260">
    <property type="component" value="Chromosome"/>
</dbReference>
<dbReference type="AlphaFoldDB" id="A0A6I6K1D4"/>
<reference evidence="2 3" key="1">
    <citation type="submission" date="2019-11" db="EMBL/GenBank/DDBJ databases">
        <authorList>
            <person name="Zheng R.K."/>
            <person name="Sun C.M."/>
        </authorList>
    </citation>
    <scope>NUCLEOTIDE SEQUENCE [LARGE SCALE GENOMIC DNA]</scope>
    <source>
        <strain evidence="2 3">WC007</strain>
    </source>
</reference>
<dbReference type="GO" id="GO:0016209">
    <property type="term" value="F:antioxidant activity"/>
    <property type="evidence" value="ECO:0007669"/>
    <property type="project" value="InterPro"/>
</dbReference>
<keyword evidence="3" id="KW-1185">Reference proteome</keyword>
<dbReference type="GO" id="GO:0016491">
    <property type="term" value="F:oxidoreductase activity"/>
    <property type="evidence" value="ECO:0007669"/>
    <property type="project" value="InterPro"/>
</dbReference>
<dbReference type="InterPro" id="IPR013766">
    <property type="entry name" value="Thioredoxin_domain"/>
</dbReference>
<dbReference type="InterPro" id="IPR000866">
    <property type="entry name" value="AhpC/TSA"/>
</dbReference>
<evidence type="ECO:0000313" key="2">
    <source>
        <dbReference type="EMBL" id="QGY45243.1"/>
    </source>
</evidence>
<dbReference type="Gene3D" id="3.40.30.10">
    <property type="entry name" value="Glutaredoxin"/>
    <property type="match status" value="1"/>
</dbReference>